<keyword evidence="2" id="KW-1185">Reference proteome</keyword>
<evidence type="ECO:0000313" key="2">
    <source>
        <dbReference type="Proteomes" id="UP001250791"/>
    </source>
</evidence>
<organism evidence="1 2">
    <name type="scientific">Rhizobium miluonense</name>
    <dbReference type="NCBI Taxonomy" id="411945"/>
    <lineage>
        <taxon>Bacteria</taxon>
        <taxon>Pseudomonadati</taxon>
        <taxon>Pseudomonadota</taxon>
        <taxon>Alphaproteobacteria</taxon>
        <taxon>Hyphomicrobiales</taxon>
        <taxon>Rhizobiaceae</taxon>
        <taxon>Rhizobium/Agrobacterium group</taxon>
        <taxon>Rhizobium</taxon>
    </lineage>
</organism>
<dbReference type="Proteomes" id="UP001250791">
    <property type="component" value="Unassembled WGS sequence"/>
</dbReference>
<dbReference type="EMBL" id="JAVDUP010000001">
    <property type="protein sequence ID" value="MDR6899842.1"/>
    <property type="molecule type" value="Genomic_DNA"/>
</dbReference>
<comment type="caution">
    <text evidence="1">The sequence shown here is derived from an EMBL/GenBank/DDBJ whole genome shotgun (WGS) entry which is preliminary data.</text>
</comment>
<sequence length="92" mass="10019">MELQLKRTIAATGGIELARYSTRQMVEIENAMAEYAERIGKAFGRGADRRAVDVTIRIQHDAVKASVKAGLFDDPGRGLSHAPDIAHLTRTG</sequence>
<protein>
    <submittedName>
        <fullName evidence="1">Uncharacterized protein</fullName>
    </submittedName>
</protein>
<proteinExistence type="predicted"/>
<accession>A0ABU1SLJ6</accession>
<name>A0ABU1SLJ6_9HYPH</name>
<gene>
    <name evidence="1" type="ORF">J2W52_001430</name>
</gene>
<evidence type="ECO:0000313" key="1">
    <source>
        <dbReference type="EMBL" id="MDR6899842.1"/>
    </source>
</evidence>
<reference evidence="1 2" key="1">
    <citation type="submission" date="2023-07" db="EMBL/GenBank/DDBJ databases">
        <title>Sorghum-associated microbial communities from plants grown in Nebraska, USA.</title>
        <authorList>
            <person name="Schachtman D."/>
        </authorList>
    </citation>
    <scope>NUCLEOTIDE SEQUENCE [LARGE SCALE GENOMIC DNA]</scope>
    <source>
        <strain evidence="1 2">3199</strain>
    </source>
</reference>
<dbReference type="RefSeq" id="WP_181476379.1">
    <property type="nucleotide sequence ID" value="NZ_JAVDUP010000001.1"/>
</dbReference>